<dbReference type="SUPFAM" id="SSF52540">
    <property type="entry name" value="P-loop containing nucleoside triphosphate hydrolases"/>
    <property type="match status" value="1"/>
</dbReference>
<sequence>MPKTIARVEDLLDTLSTLPAGARRLVAIAGAPGSGKSTLADDLVARLNRRAPGSAAVIPMDGFHLDDGLLKARGTLSRKGAPYTFDVGGLAAMLRRLRANEEDEIIVPLFDRKLEISRAGARAVPRAVPLLVVEGNYLLLDEPGWRELRAIFDLTISLDVPFDVLKQRLLQRWTDMGFAPEAAHAKAYENDLPNARTVIDRSHPADIVFRPVG</sequence>
<keyword evidence="2" id="KW-0378">Hydrolase</keyword>
<dbReference type="KEGG" id="mmed:Mame_02144"/>
<dbReference type="RefSeq" id="WP_018062649.1">
    <property type="nucleotide sequence ID" value="NZ_AQWH01000001.1"/>
</dbReference>
<dbReference type="Proteomes" id="UP000191135">
    <property type="component" value="Chromosome"/>
</dbReference>
<dbReference type="NCBIfam" id="NF006746">
    <property type="entry name" value="PRK09270.1-5"/>
    <property type="match status" value="1"/>
</dbReference>
<gene>
    <name evidence="2" type="ORF">Mame_02144</name>
</gene>
<feature type="domain" description="Phosphoribulokinase/uridine kinase" evidence="1">
    <location>
        <begin position="26"/>
        <end position="209"/>
    </location>
</feature>
<protein>
    <submittedName>
        <fullName evidence="2">Nucleoside triphosphate hydrolase domain-containing protein</fullName>
    </submittedName>
</protein>
<dbReference type="Gene3D" id="3.40.50.300">
    <property type="entry name" value="P-loop containing nucleotide triphosphate hydrolases"/>
    <property type="match status" value="1"/>
</dbReference>
<dbReference type="Pfam" id="PF00485">
    <property type="entry name" value="PRK"/>
    <property type="match status" value="1"/>
</dbReference>
<dbReference type="PANTHER" id="PTHR10285">
    <property type="entry name" value="URIDINE KINASE"/>
    <property type="match status" value="1"/>
</dbReference>
<dbReference type="STRING" id="1122214.Mame_02144"/>
<name>A0A1U9Z1L0_9HYPH</name>
<dbReference type="eggNOG" id="COG0572">
    <property type="taxonomic scope" value="Bacteria"/>
</dbReference>
<dbReference type="OrthoDB" id="3192509at2"/>
<evidence type="ECO:0000259" key="1">
    <source>
        <dbReference type="Pfam" id="PF00485"/>
    </source>
</evidence>
<dbReference type="GO" id="GO:0016787">
    <property type="term" value="F:hydrolase activity"/>
    <property type="evidence" value="ECO:0007669"/>
    <property type="project" value="UniProtKB-KW"/>
</dbReference>
<evidence type="ECO:0000313" key="3">
    <source>
        <dbReference type="Proteomes" id="UP000191135"/>
    </source>
</evidence>
<dbReference type="GO" id="GO:0016301">
    <property type="term" value="F:kinase activity"/>
    <property type="evidence" value="ECO:0007669"/>
    <property type="project" value="InterPro"/>
</dbReference>
<keyword evidence="3" id="KW-1185">Reference proteome</keyword>
<reference evidence="2 3" key="1">
    <citation type="submission" date="2017-03" db="EMBL/GenBank/DDBJ databases">
        <title>Foreign affairs: Plasmid Transfer between Roseobacters and Rhizobia.</title>
        <authorList>
            <person name="Bartling P."/>
            <person name="Bunk B."/>
            <person name="Overmann J."/>
            <person name="Brinkmann H."/>
            <person name="Petersen J."/>
        </authorList>
    </citation>
    <scope>NUCLEOTIDE SEQUENCE [LARGE SCALE GENOMIC DNA]</scope>
    <source>
        <strain evidence="2 3">MACL11</strain>
    </source>
</reference>
<accession>A0A1U9Z1L0</accession>
<dbReference type="InterPro" id="IPR006083">
    <property type="entry name" value="PRK/URK"/>
</dbReference>
<organism evidence="2 3">
    <name type="scientific">Martelella mediterranea DSM 17316</name>
    <dbReference type="NCBI Taxonomy" id="1122214"/>
    <lineage>
        <taxon>Bacteria</taxon>
        <taxon>Pseudomonadati</taxon>
        <taxon>Pseudomonadota</taxon>
        <taxon>Alphaproteobacteria</taxon>
        <taxon>Hyphomicrobiales</taxon>
        <taxon>Aurantimonadaceae</taxon>
        <taxon>Martelella</taxon>
    </lineage>
</organism>
<proteinExistence type="predicted"/>
<dbReference type="AlphaFoldDB" id="A0A1U9Z1L0"/>
<evidence type="ECO:0000313" key="2">
    <source>
        <dbReference type="EMBL" id="AQZ51482.1"/>
    </source>
</evidence>
<dbReference type="InterPro" id="IPR027417">
    <property type="entry name" value="P-loop_NTPase"/>
</dbReference>
<dbReference type="EMBL" id="CP020330">
    <property type="protein sequence ID" value="AQZ51482.1"/>
    <property type="molecule type" value="Genomic_DNA"/>
</dbReference>
<dbReference type="GO" id="GO:0005524">
    <property type="term" value="F:ATP binding"/>
    <property type="evidence" value="ECO:0007669"/>
    <property type="project" value="InterPro"/>
</dbReference>